<proteinExistence type="predicted"/>
<dbReference type="WBParaSite" id="SBAD_0000186301-mRNA-1">
    <property type="protein sequence ID" value="SBAD_0000186301-mRNA-1"/>
    <property type="gene ID" value="SBAD_0000186301"/>
</dbReference>
<evidence type="ECO:0000313" key="3">
    <source>
        <dbReference type="WBParaSite" id="SBAD_0000186301-mRNA-1"/>
    </source>
</evidence>
<organism evidence="3">
    <name type="scientific">Soboliphyme baturini</name>
    <dbReference type="NCBI Taxonomy" id="241478"/>
    <lineage>
        <taxon>Eukaryota</taxon>
        <taxon>Metazoa</taxon>
        <taxon>Ecdysozoa</taxon>
        <taxon>Nematoda</taxon>
        <taxon>Enoplea</taxon>
        <taxon>Dorylaimia</taxon>
        <taxon>Dioctophymatida</taxon>
        <taxon>Dioctophymatoidea</taxon>
        <taxon>Soboliphymatidae</taxon>
        <taxon>Soboliphyme</taxon>
    </lineage>
</organism>
<dbReference type="Proteomes" id="UP000270296">
    <property type="component" value="Unassembled WGS sequence"/>
</dbReference>
<name>A0A183IDT1_9BILA</name>
<evidence type="ECO:0000313" key="1">
    <source>
        <dbReference type="EMBL" id="VDO95459.1"/>
    </source>
</evidence>
<gene>
    <name evidence="1" type="ORF">SBAD_LOCUS1775</name>
</gene>
<reference evidence="3" key="1">
    <citation type="submission" date="2016-06" db="UniProtKB">
        <authorList>
            <consortium name="WormBaseParasite"/>
        </authorList>
    </citation>
    <scope>IDENTIFICATION</scope>
</reference>
<accession>A0A183IDT1</accession>
<keyword evidence="2" id="KW-1185">Reference proteome</keyword>
<evidence type="ECO:0000313" key="2">
    <source>
        <dbReference type="Proteomes" id="UP000270296"/>
    </source>
</evidence>
<reference evidence="1 2" key="2">
    <citation type="submission" date="2018-11" db="EMBL/GenBank/DDBJ databases">
        <authorList>
            <consortium name="Pathogen Informatics"/>
        </authorList>
    </citation>
    <scope>NUCLEOTIDE SEQUENCE [LARGE SCALE GENOMIC DNA]</scope>
</reference>
<dbReference type="EMBL" id="UZAM01006949">
    <property type="protein sequence ID" value="VDO95459.1"/>
    <property type="molecule type" value="Genomic_DNA"/>
</dbReference>
<sequence>MSACASIASGVPPLCPPGRPPACPCLPHATMAEKTHMSATLFTRLSRCLCLACANTRTIRLPLSGSVDFWTKLVTSAKPLLPARPIDVSHRIAPSKVITYRLVSASVWIELTASDV</sequence>
<dbReference type="AlphaFoldDB" id="A0A183IDT1"/>
<protein>
    <submittedName>
        <fullName evidence="3">Secreted protein</fullName>
    </submittedName>
</protein>